<keyword evidence="1" id="KW-0732">Signal</keyword>
<organism evidence="2 3">
    <name type="scientific">Brevundimonas alba</name>
    <dbReference type="NCBI Taxonomy" id="74314"/>
    <lineage>
        <taxon>Bacteria</taxon>
        <taxon>Pseudomonadati</taxon>
        <taxon>Pseudomonadota</taxon>
        <taxon>Alphaproteobacteria</taxon>
        <taxon>Caulobacterales</taxon>
        <taxon>Caulobacteraceae</taxon>
        <taxon>Brevundimonas</taxon>
    </lineage>
</organism>
<feature type="chain" id="PRO_5030939229" description="Lipoprotein" evidence="1">
    <location>
        <begin position="26"/>
        <end position="650"/>
    </location>
</feature>
<protein>
    <recommendedName>
        <fullName evidence="4">Lipoprotein</fullName>
    </recommendedName>
</protein>
<comment type="caution">
    <text evidence="2">The sequence shown here is derived from an EMBL/GenBank/DDBJ whole genome shotgun (WGS) entry which is preliminary data.</text>
</comment>
<reference evidence="2 3" key="1">
    <citation type="submission" date="2020-03" db="EMBL/GenBank/DDBJ databases">
        <title>Genomic Encyclopedia of Type Strains, Phase IV (KMG-IV): sequencing the most valuable type-strain genomes for metagenomic binning, comparative biology and taxonomic classification.</title>
        <authorList>
            <person name="Goeker M."/>
        </authorList>
    </citation>
    <scope>NUCLEOTIDE SEQUENCE [LARGE SCALE GENOMIC DNA]</scope>
    <source>
        <strain evidence="2 3">DSM 4736</strain>
    </source>
</reference>
<dbReference type="Pfam" id="PF09826">
    <property type="entry name" value="Beta_propel"/>
    <property type="match status" value="1"/>
</dbReference>
<evidence type="ECO:0000256" key="1">
    <source>
        <dbReference type="SAM" id="SignalP"/>
    </source>
</evidence>
<dbReference type="RefSeq" id="WP_168046819.1">
    <property type="nucleotide sequence ID" value="NZ_JAATJM010000001.1"/>
</dbReference>
<keyword evidence="3" id="KW-1185">Reference proteome</keyword>
<dbReference type="InterPro" id="IPR019198">
    <property type="entry name" value="Beta_propeller_containing"/>
</dbReference>
<proteinExistence type="predicted"/>
<dbReference type="EMBL" id="JAATJM010000001">
    <property type="protein sequence ID" value="NJC41593.1"/>
    <property type="molecule type" value="Genomic_DNA"/>
</dbReference>
<feature type="signal peptide" evidence="1">
    <location>
        <begin position="1"/>
        <end position="25"/>
    </location>
</feature>
<evidence type="ECO:0000313" key="3">
    <source>
        <dbReference type="Proteomes" id="UP000587415"/>
    </source>
</evidence>
<name>A0A7X5YKV0_9CAUL</name>
<evidence type="ECO:0008006" key="4">
    <source>
        <dbReference type="Google" id="ProtNLM"/>
    </source>
</evidence>
<gene>
    <name evidence="2" type="ORF">GGQ87_001851</name>
</gene>
<dbReference type="Proteomes" id="UP000587415">
    <property type="component" value="Unassembled WGS sequence"/>
</dbReference>
<dbReference type="AlphaFoldDB" id="A0A7X5YKV0"/>
<sequence>MAGRRVGIRIALVLLALAWPAAALAQTAPSLEPVGSPEELQQILEAAEPDCDITPELCPAAQDPSADQTAVEEVVVTGVRVAAPSITNNQSVGVDEGDVVKARGSTLVILRRGRLFTVDTAGGRLRLVDTIEAYPPGADAAYDWYDEMLVSGDRVVVIGYSYGRGGTEINRFLMDAAGRLTFEDSHHLRSSDYYSSRNYASRLVGGELVVYTPVDTGPTADPLELTPTLSRWRSDADDDATGIRLLRAEDIYRAPGLGERPDVWADTIHTVIRCDLSVKDLNCTATGILGPESRNFYVAPTAVYVWMGESRWNLPKGEEPDAWLYRVPLDGGRPQAAATRGMPIDQFSFREDPEDALINVMVVSDSEGDGMWGSESARGDAALLRLPFARFGDGESGPVADDYRILPAMAAGWGAQNRFVGGHLLYADVLRKEYSKDNDAAPDEEGRLTVVPLDGGPLVRFMVPGQIGRIEQMGPDALAVSSGEDVFFTSIDLQTPRPTISDQFVMVGSEETESRSHAFYYRPDPSSPDGARGVLGLPVTKPLPPERAAVAGQYGQLETIAYLRRDGGGRLRDLGGLEASPVQERIDDGCVASCIDWYGDARPIFLGDRIFALLGYEIVEGREQGGRIRELRRIDVTPPPPPGPRPYYTD</sequence>
<evidence type="ECO:0000313" key="2">
    <source>
        <dbReference type="EMBL" id="NJC41593.1"/>
    </source>
</evidence>
<accession>A0A7X5YKV0</accession>